<feature type="domain" description="Hydantoinase A/oxoprolinase" evidence="1">
    <location>
        <begin position="204"/>
        <end position="494"/>
    </location>
</feature>
<evidence type="ECO:0000259" key="1">
    <source>
        <dbReference type="Pfam" id="PF01968"/>
    </source>
</evidence>
<dbReference type="InterPro" id="IPR008040">
    <property type="entry name" value="Hydant_A_N"/>
</dbReference>
<accession>A0A2W5QY21</accession>
<sequence length="690" mass="72613">MQFAVDTGGTFTDLVVRERSGIARMFKAPTTPDDPIRGVLDVLGIAAEAAGEPLAAFLARGERLVHGTTHALNAVVTGNTARTALLVTVGHPDILVLREGGREEAFNFTNAYPAPYIPRGLTFEIPERIRPDGSVMTSLDEAAVVETLHKIEDLGVAAIAVCLLWSIANGAHELRVGELIEEHLPGIPYTLSHQLNPSIREFRRASSVAIDASLKPQMARYMNDLEARLRQAGFPGRVLVVTSQAGVIDAADAAAAPIHIVNSGPSMAPIAGRYFARIDEGAENAIVADTGGTTYDVSLVRRGEIPTSREAWIGPPFRGVMIGFPWVDVKSVGAGGGSIAWVDRGGLLHVGPQSAGAVPGPVAYGRGGTRPTVTDASLVLGHLDADNFLGGAMKLDVDAARFAIETHVATPLGITVEQAADAILAVVTENMVQAIVDITVNQGADPREAVLIGGGGAAGLNSVRIARRLSCRTLLVPEVGATLSAAGASMSDLKGTFRTARFATTADFDFKAISGAITQLREEANAFIANAGTDAISSEIRFSADARYATQVWEIEVPLTAGALASEEDVARFVRDFHRTHKSLFAFDDPNSAVEIIGITAEAICRFSQIETLKLETAQQAGGAGFRKAYFGATGWIDVPVHPFDSLAVDHEIEGPAIVESPFTTVVVDPGATATRRASGSLSINTEGRA</sequence>
<dbReference type="InterPro" id="IPR049517">
    <property type="entry name" value="ACX-like_C"/>
</dbReference>
<gene>
    <name evidence="4" type="ORF">DI549_14830</name>
</gene>
<evidence type="ECO:0000259" key="2">
    <source>
        <dbReference type="Pfam" id="PF05378"/>
    </source>
</evidence>
<reference evidence="4 5" key="1">
    <citation type="submission" date="2017-08" db="EMBL/GenBank/DDBJ databases">
        <title>Infants hospitalized years apart are colonized by the same room-sourced microbial strains.</title>
        <authorList>
            <person name="Brooks B."/>
            <person name="Olm M.R."/>
            <person name="Firek B.A."/>
            <person name="Baker R."/>
            <person name="Thomas B.C."/>
            <person name="Morowitz M.J."/>
            <person name="Banfield J.F."/>
        </authorList>
    </citation>
    <scope>NUCLEOTIDE SEQUENCE [LARGE SCALE GENOMIC DNA]</scope>
    <source>
        <strain evidence="4">S2_005_001_R2_27</strain>
    </source>
</reference>
<dbReference type="EMBL" id="QFQD01000050">
    <property type="protein sequence ID" value="PZQ81209.1"/>
    <property type="molecule type" value="Genomic_DNA"/>
</dbReference>
<dbReference type="GO" id="GO:0017168">
    <property type="term" value="F:5-oxoprolinase (ATP-hydrolyzing) activity"/>
    <property type="evidence" value="ECO:0007669"/>
    <property type="project" value="TreeGrafter"/>
</dbReference>
<proteinExistence type="predicted"/>
<feature type="domain" description="Hydantoinase/oxoprolinase N-terminal" evidence="2">
    <location>
        <begin position="3"/>
        <end position="183"/>
    </location>
</feature>
<dbReference type="InterPro" id="IPR045079">
    <property type="entry name" value="Oxoprolinase-like"/>
</dbReference>
<dbReference type="PANTHER" id="PTHR11365:SF23">
    <property type="entry name" value="HYPOTHETICAL 5-OXOPROLINASE (EUROFUNG)-RELATED"/>
    <property type="match status" value="1"/>
</dbReference>
<protein>
    <submittedName>
        <fullName evidence="4">5-oxoprolinase</fullName>
    </submittedName>
</protein>
<evidence type="ECO:0000259" key="3">
    <source>
        <dbReference type="Pfam" id="PF19278"/>
    </source>
</evidence>
<dbReference type="Pfam" id="PF01968">
    <property type="entry name" value="Hydantoinase_A"/>
    <property type="match status" value="1"/>
</dbReference>
<organism evidence="4 5">
    <name type="scientific">Ancylobacter novellus</name>
    <name type="common">Thiobacillus novellus</name>
    <dbReference type="NCBI Taxonomy" id="921"/>
    <lineage>
        <taxon>Bacteria</taxon>
        <taxon>Pseudomonadati</taxon>
        <taxon>Pseudomonadota</taxon>
        <taxon>Alphaproteobacteria</taxon>
        <taxon>Hyphomicrobiales</taxon>
        <taxon>Xanthobacteraceae</taxon>
        <taxon>Ancylobacter</taxon>
    </lineage>
</organism>
<evidence type="ECO:0000313" key="5">
    <source>
        <dbReference type="Proteomes" id="UP000248887"/>
    </source>
</evidence>
<feature type="domain" description="Acetophenone carboxylase-like C-terminal" evidence="3">
    <location>
        <begin position="511"/>
        <end position="674"/>
    </location>
</feature>
<dbReference type="GO" id="GO:0005829">
    <property type="term" value="C:cytosol"/>
    <property type="evidence" value="ECO:0007669"/>
    <property type="project" value="TreeGrafter"/>
</dbReference>
<dbReference type="Pfam" id="PF05378">
    <property type="entry name" value="Hydant_A_N"/>
    <property type="match status" value="1"/>
</dbReference>
<evidence type="ECO:0000313" key="4">
    <source>
        <dbReference type="EMBL" id="PZQ81209.1"/>
    </source>
</evidence>
<dbReference type="Proteomes" id="UP000248887">
    <property type="component" value="Unassembled WGS sequence"/>
</dbReference>
<name>A0A2W5QY21_ANCNO</name>
<dbReference type="AlphaFoldDB" id="A0A2W5QY21"/>
<dbReference type="GO" id="GO:0006749">
    <property type="term" value="P:glutathione metabolic process"/>
    <property type="evidence" value="ECO:0007669"/>
    <property type="project" value="TreeGrafter"/>
</dbReference>
<dbReference type="InterPro" id="IPR002821">
    <property type="entry name" value="Hydantoinase_A"/>
</dbReference>
<dbReference type="PANTHER" id="PTHR11365">
    <property type="entry name" value="5-OXOPROLINASE RELATED"/>
    <property type="match status" value="1"/>
</dbReference>
<dbReference type="Pfam" id="PF19278">
    <property type="entry name" value="Hydant_A_C"/>
    <property type="match status" value="1"/>
</dbReference>
<comment type="caution">
    <text evidence="4">The sequence shown here is derived from an EMBL/GenBank/DDBJ whole genome shotgun (WGS) entry which is preliminary data.</text>
</comment>